<dbReference type="AlphaFoldDB" id="X1MM93"/>
<gene>
    <name evidence="1" type="ORF">S06H3_31038</name>
</gene>
<accession>X1MM93</accession>
<protein>
    <submittedName>
        <fullName evidence="1">Uncharacterized protein</fullName>
    </submittedName>
</protein>
<comment type="caution">
    <text evidence="1">The sequence shown here is derived from an EMBL/GenBank/DDBJ whole genome shotgun (WGS) entry which is preliminary data.</text>
</comment>
<reference evidence="1" key="1">
    <citation type="journal article" date="2014" name="Front. Microbiol.">
        <title>High frequency of phylogenetically diverse reductive dehalogenase-homologous genes in deep subseafloor sedimentary metagenomes.</title>
        <authorList>
            <person name="Kawai M."/>
            <person name="Futagami T."/>
            <person name="Toyoda A."/>
            <person name="Takaki Y."/>
            <person name="Nishi S."/>
            <person name="Hori S."/>
            <person name="Arai W."/>
            <person name="Tsubouchi T."/>
            <person name="Morono Y."/>
            <person name="Uchiyama I."/>
            <person name="Ito T."/>
            <person name="Fujiyama A."/>
            <person name="Inagaki F."/>
            <person name="Takami H."/>
        </authorList>
    </citation>
    <scope>NUCLEOTIDE SEQUENCE</scope>
    <source>
        <strain evidence="1">Expedition CK06-06</strain>
    </source>
</reference>
<proteinExistence type="predicted"/>
<evidence type="ECO:0000313" key="1">
    <source>
        <dbReference type="EMBL" id="GAI19181.1"/>
    </source>
</evidence>
<sequence length="280" mass="31443">RDGLAGKPQRLPSQDGAAGDLGWLSSASVGRRFYEIAYELAEEIADSKVEKLNAIRYTLNANKSEQAIAFLIAAMKLDGDDNDVRSLLIKLVCRVPERDYSNLVYNLLLDYVDESADLEMTRRAVGYLLEGPSSLEEREKLLQEMLRTLGGKNIVLGSELATSLGLLMAQKADLAATGSLDHTRLRQAAKSYLMQAYNNNRYNKWAFAKLAELMPEQIEPAIYLEYLRLALRENPSDIEAALAFAQYAEQLQLYETAEATYEYCADLFTYLYPSEPLPSR</sequence>
<dbReference type="EMBL" id="BARV01018338">
    <property type="protein sequence ID" value="GAI19181.1"/>
    <property type="molecule type" value="Genomic_DNA"/>
</dbReference>
<feature type="non-terminal residue" evidence="1">
    <location>
        <position position="1"/>
    </location>
</feature>
<feature type="non-terminal residue" evidence="1">
    <location>
        <position position="280"/>
    </location>
</feature>
<organism evidence="1">
    <name type="scientific">marine sediment metagenome</name>
    <dbReference type="NCBI Taxonomy" id="412755"/>
    <lineage>
        <taxon>unclassified sequences</taxon>
        <taxon>metagenomes</taxon>
        <taxon>ecological metagenomes</taxon>
    </lineage>
</organism>
<name>X1MM93_9ZZZZ</name>